<dbReference type="GO" id="GO:0005886">
    <property type="term" value="C:plasma membrane"/>
    <property type="evidence" value="ECO:0007669"/>
    <property type="project" value="TreeGrafter"/>
</dbReference>
<comment type="caution">
    <text evidence="7">The sequence shown here is derived from an EMBL/GenBank/DDBJ whole genome shotgun (WGS) entry which is preliminary data.</text>
</comment>
<keyword evidence="2" id="KW-0581">Phagocytosis</keyword>
<dbReference type="GO" id="GO:0007015">
    <property type="term" value="P:actin filament organization"/>
    <property type="evidence" value="ECO:0007669"/>
    <property type="project" value="TreeGrafter"/>
</dbReference>
<dbReference type="OMA" id="CPHMKDL"/>
<protein>
    <submittedName>
        <fullName evidence="7">Related to Engulfment and cell motility gene 1 protein</fullName>
    </submittedName>
</protein>
<evidence type="ECO:0000313" key="8">
    <source>
        <dbReference type="Proteomes" id="UP000007148"/>
    </source>
</evidence>
<dbReference type="PROSITE" id="PS51335">
    <property type="entry name" value="ELMO"/>
    <property type="match status" value="1"/>
</dbReference>
<dbReference type="InterPro" id="IPR006816">
    <property type="entry name" value="ELMO_dom"/>
</dbReference>
<dbReference type="Gene3D" id="2.30.29.30">
    <property type="entry name" value="Pleckstrin-homology domain (PH domain)/Phosphotyrosine-binding domain (PTB)"/>
    <property type="match status" value="1"/>
</dbReference>
<sequence>MSGPPQAQPSQTPARRPPALVATNTVTTKDGLTVRARIDPTLSVADVIKQLCLNLKIPGNPVLFALRDAAEGDELVTDDNLRKKIRDKAALKLTSAPLLEALETIEKLKQRDEKTLRFSLFNLQKYIKEEQFATEFLQRDGLRELCEVILTVGGNTLAYALTALSNLLDLPYGWASLSPQFIHKVVQILANPNNLVNLVDADGSQVASGGPGVPSSSSGKLAPKQSPAPGSVYRFGFNVVYEQMKRERGLLEVVVGRLGSGESMMVLMTLINSLLSHATPAHWIELTSTLERLNTSRAVIRLMSSHTIEDLTNSILDYQGNMVRVVYFKKTRKVLVSGHWGVDGDNEAGEQSYVGDGEQEVMLDYIWSCAKLEADSALSPRYANGESSARSRGKSSIRDQVKWRKLGFETEDLRKEFDSTGMLGLECLKHFVQADPPRFAQLVLEQNSRAAERRCPIARASNEVVEILSEHWSIFAPGYSTSTTFQPFFLSFYRVHALALQFFLRMWSDSGAATTDFSRVASLVRSQVKLALHSETDRPWHEVEHEFLESEYRAVRDRQMKELELEDDLLNKIPVRNLRAKLYKESYEFIRQQRIQCLIQGAWFVNGIPLSSPPGMAQKRQSRPWRYMRLDRNLKYIHYCDSAVKFAVRSGLEDLPDKIDVSQIGEIAINTCALPPNINTAAGPVQSLNDLSSLSLTASPVSFSLLSVRGGESLGDHVATDPSRWADWTDGLNMLRREGAHVATSETAGFVHALTEIGLKIKLLDLSGEKVDIPSSLMPGEPPQDTNFFFSDL</sequence>
<dbReference type="GO" id="GO:0006915">
    <property type="term" value="P:apoptotic process"/>
    <property type="evidence" value="ECO:0007669"/>
    <property type="project" value="UniProtKB-KW"/>
</dbReference>
<dbReference type="InParanoid" id="G4TUD7"/>
<evidence type="ECO:0000256" key="3">
    <source>
        <dbReference type="ARBA" id="ARBA00023036"/>
    </source>
</evidence>
<evidence type="ECO:0000256" key="4">
    <source>
        <dbReference type="ARBA" id="ARBA00024863"/>
    </source>
</evidence>
<comment type="function">
    <text evidence="4">Involved in cytoskeletal rearrangements required for phagocytosis of apoptotic cells and cell motility. Acts in association with DOCK1 and CRK. Was initially proposed to be required in complex with DOCK1 to activate Rac Rho small GTPases. May enhance the guanine nucleotide exchange factor (GEF) activity of DOCK1.</text>
</comment>
<dbReference type="HOGENOM" id="CLU_009191_1_0_1"/>
<feature type="compositionally biased region" description="Low complexity" evidence="5">
    <location>
        <begin position="207"/>
        <end position="219"/>
    </location>
</feature>
<reference evidence="7 8" key="1">
    <citation type="journal article" date="2011" name="PLoS Pathog.">
        <title>Endophytic Life Strategies Decoded by Genome and Transcriptome Analyses of the Mutualistic Root Symbiont Piriformospora indica.</title>
        <authorList>
            <person name="Zuccaro A."/>
            <person name="Lahrmann U."/>
            <person name="Guldener U."/>
            <person name="Langen G."/>
            <person name="Pfiffi S."/>
            <person name="Biedenkopf D."/>
            <person name="Wong P."/>
            <person name="Samans B."/>
            <person name="Grimm C."/>
            <person name="Basiewicz M."/>
            <person name="Murat C."/>
            <person name="Martin F."/>
            <person name="Kogel K.H."/>
        </authorList>
    </citation>
    <scope>NUCLEOTIDE SEQUENCE [LARGE SCALE GENOMIC DNA]</scope>
    <source>
        <strain evidence="7 8">DSM 11827</strain>
    </source>
</reference>
<dbReference type="InterPro" id="IPR011989">
    <property type="entry name" value="ARM-like"/>
</dbReference>
<feature type="region of interest" description="Disordered" evidence="5">
    <location>
        <begin position="207"/>
        <end position="227"/>
    </location>
</feature>
<keyword evidence="3" id="KW-0729">SH3-binding</keyword>
<dbReference type="GO" id="GO:0017124">
    <property type="term" value="F:SH3 domain binding"/>
    <property type="evidence" value="ECO:0007669"/>
    <property type="project" value="UniProtKB-KW"/>
</dbReference>
<proteinExistence type="predicted"/>
<evidence type="ECO:0000259" key="6">
    <source>
        <dbReference type="PROSITE" id="PS51335"/>
    </source>
</evidence>
<dbReference type="EMBL" id="CAFZ01000374">
    <property type="protein sequence ID" value="CCA74930.1"/>
    <property type="molecule type" value="Genomic_DNA"/>
</dbReference>
<dbReference type="Pfam" id="PF04727">
    <property type="entry name" value="ELMO_CED12"/>
    <property type="match status" value="1"/>
</dbReference>
<dbReference type="InterPro" id="IPR011993">
    <property type="entry name" value="PH-like_dom_sf"/>
</dbReference>
<organism evidence="7 8">
    <name type="scientific">Serendipita indica (strain DSM 11827)</name>
    <name type="common">Root endophyte fungus</name>
    <name type="synonym">Piriformospora indica</name>
    <dbReference type="NCBI Taxonomy" id="1109443"/>
    <lineage>
        <taxon>Eukaryota</taxon>
        <taxon>Fungi</taxon>
        <taxon>Dikarya</taxon>
        <taxon>Basidiomycota</taxon>
        <taxon>Agaricomycotina</taxon>
        <taxon>Agaricomycetes</taxon>
        <taxon>Sebacinales</taxon>
        <taxon>Serendipitaceae</taxon>
        <taxon>Serendipita</taxon>
    </lineage>
</organism>
<keyword evidence="8" id="KW-1185">Reference proteome</keyword>
<dbReference type="PANTHER" id="PTHR12771">
    <property type="entry name" value="ENGULFMENT AND CELL MOTILITY"/>
    <property type="match status" value="1"/>
</dbReference>
<evidence type="ECO:0000256" key="5">
    <source>
        <dbReference type="SAM" id="MobiDB-lite"/>
    </source>
</evidence>
<feature type="domain" description="ELMO" evidence="6">
    <location>
        <begin position="358"/>
        <end position="532"/>
    </location>
</feature>
<dbReference type="eggNOG" id="KOG2999">
    <property type="taxonomic scope" value="Eukaryota"/>
</dbReference>
<name>G4TUD7_SERID</name>
<evidence type="ECO:0000313" key="7">
    <source>
        <dbReference type="EMBL" id="CCA74930.1"/>
    </source>
</evidence>
<dbReference type="OrthoDB" id="28413at2759"/>
<evidence type="ECO:0000256" key="1">
    <source>
        <dbReference type="ARBA" id="ARBA00022703"/>
    </source>
</evidence>
<accession>G4TUD7</accession>
<dbReference type="InterPro" id="IPR001849">
    <property type="entry name" value="PH_domain"/>
</dbReference>
<evidence type="ECO:0000256" key="2">
    <source>
        <dbReference type="ARBA" id="ARBA00022907"/>
    </source>
</evidence>
<dbReference type="InterPro" id="IPR024574">
    <property type="entry name" value="ELMO_ARM"/>
</dbReference>
<dbReference type="PANTHER" id="PTHR12771:SF56">
    <property type="entry name" value="CED-12"/>
    <property type="match status" value="1"/>
</dbReference>
<dbReference type="InterPro" id="IPR050868">
    <property type="entry name" value="ELMO_domain-containing"/>
</dbReference>
<dbReference type="AlphaFoldDB" id="G4TUD7"/>
<dbReference type="Gene3D" id="1.25.10.10">
    <property type="entry name" value="Leucine-rich Repeat Variant"/>
    <property type="match status" value="1"/>
</dbReference>
<dbReference type="GO" id="GO:0048870">
    <property type="term" value="P:cell motility"/>
    <property type="evidence" value="ECO:0007669"/>
    <property type="project" value="TreeGrafter"/>
</dbReference>
<gene>
    <name evidence="7" type="ORF">PIIN_08900</name>
</gene>
<dbReference type="STRING" id="1109443.G4TUD7"/>
<keyword evidence="1" id="KW-0053">Apoptosis</keyword>
<dbReference type="Pfam" id="PF11841">
    <property type="entry name" value="ELMO_ARM"/>
    <property type="match status" value="1"/>
</dbReference>
<dbReference type="Proteomes" id="UP000007148">
    <property type="component" value="Unassembled WGS sequence"/>
</dbReference>
<dbReference type="Pfam" id="PF16457">
    <property type="entry name" value="PH_12"/>
    <property type="match status" value="1"/>
</dbReference>